<reference evidence="1 2" key="1">
    <citation type="submission" date="2009-07" db="EMBL/GenBank/DDBJ databases">
        <authorList>
            <person name="Madupu R."/>
            <person name="Sebastian Y."/>
            <person name="Durkin A.S."/>
            <person name="Torralba M."/>
            <person name="Methe B."/>
            <person name="Sutton G.G."/>
            <person name="Strausberg R.L."/>
            <person name="Nelson K.E."/>
        </authorList>
    </citation>
    <scope>NUCLEOTIDE SEQUENCE [LARGE SCALE GENOMIC DNA]</scope>
    <source>
        <strain evidence="1 2">ATCC 35580</strain>
    </source>
</reference>
<gene>
    <name evidence="1" type="ORF">TREVI0001_1777</name>
</gene>
<dbReference type="STRING" id="596324.TREVI0001_1777"/>
<evidence type="ECO:0000313" key="2">
    <source>
        <dbReference type="Proteomes" id="UP000004509"/>
    </source>
</evidence>
<accession>C8PT50</accession>
<organism evidence="1 2">
    <name type="scientific">Treponema vincentii ATCC 35580</name>
    <dbReference type="NCBI Taxonomy" id="596324"/>
    <lineage>
        <taxon>Bacteria</taxon>
        <taxon>Pseudomonadati</taxon>
        <taxon>Spirochaetota</taxon>
        <taxon>Spirochaetia</taxon>
        <taxon>Spirochaetales</taxon>
        <taxon>Treponemataceae</taxon>
        <taxon>Treponema</taxon>
    </lineage>
</organism>
<comment type="caution">
    <text evidence="1">The sequence shown here is derived from an EMBL/GenBank/DDBJ whole genome shotgun (WGS) entry which is preliminary data.</text>
</comment>
<dbReference type="GeneID" id="301460946"/>
<dbReference type="Proteomes" id="UP000004509">
    <property type="component" value="Unassembled WGS sequence"/>
</dbReference>
<proteinExistence type="predicted"/>
<dbReference type="RefSeq" id="WP_006189830.1">
    <property type="nucleotide sequence ID" value="NZ_ACYH01000059.1"/>
</dbReference>
<name>C8PT50_9SPIR</name>
<dbReference type="EMBL" id="ACYH01000059">
    <property type="protein sequence ID" value="EEV19404.1"/>
    <property type="molecule type" value="Genomic_DNA"/>
</dbReference>
<dbReference type="AlphaFoldDB" id="C8PT50"/>
<evidence type="ECO:0000313" key="1">
    <source>
        <dbReference type="EMBL" id="EEV19404.1"/>
    </source>
</evidence>
<sequence>MTIMLRNADERFLQVLESLLPFKKDIEIFTDYDEVPNEQTAKILKESQDGKNLSPIYTSTQELMDALNA</sequence>
<protein>
    <submittedName>
        <fullName evidence="1">Uncharacterized protein</fullName>
    </submittedName>
</protein>